<keyword evidence="1" id="KW-0472">Membrane</keyword>
<dbReference type="Proteomes" id="UP000244890">
    <property type="component" value="Chromosome"/>
</dbReference>
<feature type="transmembrane region" description="Helical" evidence="1">
    <location>
        <begin position="270"/>
        <end position="288"/>
    </location>
</feature>
<keyword evidence="1" id="KW-0812">Transmembrane</keyword>
<feature type="transmembrane region" description="Helical" evidence="1">
    <location>
        <begin position="55"/>
        <end position="77"/>
    </location>
</feature>
<dbReference type="EMBL" id="CP021886">
    <property type="protein sequence ID" value="AWI33329.1"/>
    <property type="molecule type" value="Genomic_DNA"/>
</dbReference>
<name>A0A2U8FAS0_9HELI</name>
<feature type="transmembrane region" description="Helical" evidence="1">
    <location>
        <begin position="122"/>
        <end position="150"/>
    </location>
</feature>
<gene>
    <name evidence="2" type="ORF">CDV25_00105</name>
</gene>
<dbReference type="AlphaFoldDB" id="A0A2U8FAS0"/>
<feature type="transmembrane region" description="Helical" evidence="1">
    <location>
        <begin position="162"/>
        <end position="179"/>
    </location>
</feature>
<sequence length="318" mass="37992">MKTRDYIIFIISYFWVQLADTLFMGVIHSLSVYLSAIFLVSYTIYFHPTKGMSHWILSFLILSAIFSIIVLIVSTFFPNYTNNKEIIKYFNNMWFPEMAFIIIAISFGDWIEEQKSDKFIKIALYIYALPAILYGIIMLIAIILMTYAIYANGYHYELGDIFFLYSSFIYFFLPLILLVSAHRNNNYIEKWFHLLYIVFIPIWIVLMVWKEFYFVDATSNIIFTMFIICLPFLFAAKNLCIWQLKQNKSQKEFIYSITTTIRGYSKDKGYLLGLTTKDYIIIIIFFSIEFYLYLYYIYVLLVAIPLIFLSLFFYYDYN</sequence>
<feature type="transmembrane region" description="Helical" evidence="1">
    <location>
        <begin position="30"/>
        <end position="48"/>
    </location>
</feature>
<reference evidence="2 3" key="1">
    <citation type="submission" date="2017-06" db="EMBL/GenBank/DDBJ databases">
        <title>Complete genome of Helicobacter apodemus.</title>
        <authorList>
            <person name="Cho S."/>
        </authorList>
    </citation>
    <scope>NUCLEOTIDE SEQUENCE [LARGE SCALE GENOMIC DNA]</scope>
    <source>
        <strain evidence="3">SNUVETPUB-15-01</strain>
    </source>
</reference>
<feature type="transmembrane region" description="Helical" evidence="1">
    <location>
        <begin position="294"/>
        <end position="315"/>
    </location>
</feature>
<dbReference type="KEGG" id="had:CDV25_00105"/>
<evidence type="ECO:0000313" key="2">
    <source>
        <dbReference type="EMBL" id="AWI33329.1"/>
    </source>
</evidence>
<protein>
    <submittedName>
        <fullName evidence="2">Uncharacterized protein</fullName>
    </submittedName>
</protein>
<evidence type="ECO:0000313" key="3">
    <source>
        <dbReference type="Proteomes" id="UP000244890"/>
    </source>
</evidence>
<feature type="transmembrane region" description="Helical" evidence="1">
    <location>
        <begin position="89"/>
        <end position="110"/>
    </location>
</feature>
<proteinExistence type="predicted"/>
<feature type="transmembrane region" description="Helical" evidence="1">
    <location>
        <begin position="221"/>
        <end position="241"/>
    </location>
</feature>
<feature type="transmembrane region" description="Helical" evidence="1">
    <location>
        <begin position="191"/>
        <end position="209"/>
    </location>
</feature>
<organism evidence="2 3">
    <name type="scientific">Helicobacter apodemus</name>
    <dbReference type="NCBI Taxonomy" id="135569"/>
    <lineage>
        <taxon>Bacteria</taxon>
        <taxon>Pseudomonadati</taxon>
        <taxon>Campylobacterota</taxon>
        <taxon>Epsilonproteobacteria</taxon>
        <taxon>Campylobacterales</taxon>
        <taxon>Helicobacteraceae</taxon>
        <taxon>Helicobacter</taxon>
    </lineage>
</organism>
<dbReference type="RefSeq" id="WP_108910251.1">
    <property type="nucleotide sequence ID" value="NZ_CP021886.1"/>
</dbReference>
<keyword evidence="1" id="KW-1133">Transmembrane helix</keyword>
<accession>A0A2U8FAS0</accession>
<evidence type="ECO:0000256" key="1">
    <source>
        <dbReference type="SAM" id="Phobius"/>
    </source>
</evidence>